<evidence type="ECO:0000259" key="3">
    <source>
        <dbReference type="Pfam" id="PF00881"/>
    </source>
</evidence>
<comment type="similarity">
    <text evidence="1">Belongs to the nitroreductase family.</text>
</comment>
<evidence type="ECO:0000313" key="5">
    <source>
        <dbReference type="Proteomes" id="UP000199473"/>
    </source>
</evidence>
<organism evidence="4 5">
    <name type="scientific">Falsiroseomonas stagni DSM 19981</name>
    <dbReference type="NCBI Taxonomy" id="1123062"/>
    <lineage>
        <taxon>Bacteria</taxon>
        <taxon>Pseudomonadati</taxon>
        <taxon>Pseudomonadota</taxon>
        <taxon>Alphaproteobacteria</taxon>
        <taxon>Acetobacterales</taxon>
        <taxon>Roseomonadaceae</taxon>
        <taxon>Falsiroseomonas</taxon>
    </lineage>
</organism>
<evidence type="ECO:0000256" key="1">
    <source>
        <dbReference type="ARBA" id="ARBA00007118"/>
    </source>
</evidence>
<dbReference type="STRING" id="1123062.SAMN02745775_104362"/>
<evidence type="ECO:0000313" key="4">
    <source>
        <dbReference type="EMBL" id="SFK62478.1"/>
    </source>
</evidence>
<dbReference type="RefSeq" id="WP_092960491.1">
    <property type="nucleotide sequence ID" value="NZ_FOSQ01000004.1"/>
</dbReference>
<feature type="domain" description="Nitroreductase" evidence="3">
    <location>
        <begin position="16"/>
        <end position="160"/>
    </location>
</feature>
<keyword evidence="2" id="KW-0560">Oxidoreductase</keyword>
<dbReference type="InterPro" id="IPR000415">
    <property type="entry name" value="Nitroreductase-like"/>
</dbReference>
<dbReference type="Proteomes" id="UP000199473">
    <property type="component" value="Unassembled WGS sequence"/>
</dbReference>
<dbReference type="Gene3D" id="3.40.109.10">
    <property type="entry name" value="NADH Oxidase"/>
    <property type="match status" value="1"/>
</dbReference>
<protein>
    <submittedName>
        <fullName evidence="4">Nitroreductase</fullName>
    </submittedName>
</protein>
<dbReference type="OrthoDB" id="9802510at2"/>
<accession>A0A1I4B0W1</accession>
<dbReference type="PANTHER" id="PTHR43673:SF10">
    <property type="entry name" value="NADH DEHYDROGENASE_NAD(P)H NITROREDUCTASE XCC3605-RELATED"/>
    <property type="match status" value="1"/>
</dbReference>
<dbReference type="GO" id="GO:0016491">
    <property type="term" value="F:oxidoreductase activity"/>
    <property type="evidence" value="ECO:0007669"/>
    <property type="project" value="UniProtKB-KW"/>
</dbReference>
<name>A0A1I4B0W1_9PROT</name>
<dbReference type="EMBL" id="FOSQ01000004">
    <property type="protein sequence ID" value="SFK62478.1"/>
    <property type="molecule type" value="Genomic_DNA"/>
</dbReference>
<gene>
    <name evidence="4" type="ORF">SAMN02745775_104362</name>
</gene>
<dbReference type="AlphaFoldDB" id="A0A1I4B0W1"/>
<reference evidence="4 5" key="1">
    <citation type="submission" date="2016-10" db="EMBL/GenBank/DDBJ databases">
        <authorList>
            <person name="de Groot N.N."/>
        </authorList>
    </citation>
    <scope>NUCLEOTIDE SEQUENCE [LARGE SCALE GENOMIC DNA]</scope>
    <source>
        <strain evidence="4 5">DSM 19981</strain>
    </source>
</reference>
<dbReference type="CDD" id="cd02138">
    <property type="entry name" value="TdsD-like"/>
    <property type="match status" value="1"/>
</dbReference>
<evidence type="ECO:0000256" key="2">
    <source>
        <dbReference type="ARBA" id="ARBA00023002"/>
    </source>
</evidence>
<dbReference type="InterPro" id="IPR029479">
    <property type="entry name" value="Nitroreductase"/>
</dbReference>
<dbReference type="PANTHER" id="PTHR43673">
    <property type="entry name" value="NAD(P)H NITROREDUCTASE YDGI-RELATED"/>
    <property type="match status" value="1"/>
</dbReference>
<dbReference type="SUPFAM" id="SSF55469">
    <property type="entry name" value="FMN-dependent nitroreductase-like"/>
    <property type="match status" value="1"/>
</dbReference>
<proteinExistence type="inferred from homology"/>
<dbReference type="Pfam" id="PF00881">
    <property type="entry name" value="Nitroreductase"/>
    <property type="match status" value="1"/>
</dbReference>
<keyword evidence="5" id="KW-1185">Reference proteome</keyword>
<sequence length="201" mass="21170">MTDRNAPTAHPIHPLIAGRHSPRAYTDAPVTAEQLASILEAGRWAASCFNEQPWNFVVARRDADPEAFATLLGLLGAFNQVWAKDAGALVITVARKVFTGNGNPNAVALYDVGQAAANMVLQAASMGLASRQMRGFDVERARVELGVPADNDPVSAIAFGVPGDAAKILPPDVAAKEGLPRVRKPIGDFSHVGKFGTSFTG</sequence>